<evidence type="ECO:0000259" key="3">
    <source>
        <dbReference type="PROSITE" id="PS51911"/>
    </source>
</evidence>
<dbReference type="InterPro" id="IPR023421">
    <property type="entry name" value="AIDA_N"/>
</dbReference>
<reference evidence="4 5" key="1">
    <citation type="submission" date="2024-02" db="EMBL/GenBank/DDBJ databases">
        <authorList>
            <person name="Chen Y."/>
            <person name="Shah S."/>
            <person name="Dougan E. K."/>
            <person name="Thang M."/>
            <person name="Chan C."/>
        </authorList>
    </citation>
    <scope>NUCLEOTIDE SEQUENCE [LARGE SCALE GENOMIC DNA]</scope>
</reference>
<evidence type="ECO:0000256" key="2">
    <source>
        <dbReference type="ARBA" id="ARBA00022473"/>
    </source>
</evidence>
<evidence type="ECO:0000313" key="4">
    <source>
        <dbReference type="EMBL" id="CAK9005081.1"/>
    </source>
</evidence>
<comment type="caution">
    <text evidence="4">The sequence shown here is derived from an EMBL/GenBank/DDBJ whole genome shotgun (WGS) entry which is preliminary data.</text>
</comment>
<keyword evidence="2" id="KW-0217">Developmental protein</keyword>
<keyword evidence="5" id="KW-1185">Reference proteome</keyword>
<dbReference type="Proteomes" id="UP001642464">
    <property type="component" value="Unassembled WGS sequence"/>
</dbReference>
<dbReference type="PANTHER" id="PTHR28654:SF1">
    <property type="entry name" value="AXIN INTERACTOR, DORSALIZATION-ASSOCIATED PROTEIN"/>
    <property type="match status" value="1"/>
</dbReference>
<dbReference type="InterPro" id="IPR035892">
    <property type="entry name" value="C2_domain_sf"/>
</dbReference>
<organism evidence="4 5">
    <name type="scientific">Durusdinium trenchii</name>
    <dbReference type="NCBI Taxonomy" id="1381693"/>
    <lineage>
        <taxon>Eukaryota</taxon>
        <taxon>Sar</taxon>
        <taxon>Alveolata</taxon>
        <taxon>Dinophyceae</taxon>
        <taxon>Suessiales</taxon>
        <taxon>Symbiodiniaceae</taxon>
        <taxon>Durusdinium</taxon>
    </lineage>
</organism>
<feature type="domain" description="C2 Aida-type" evidence="3">
    <location>
        <begin position="158"/>
        <end position="306"/>
    </location>
</feature>
<dbReference type="Pfam" id="PF08910">
    <property type="entry name" value="Aida_N"/>
    <property type="match status" value="1"/>
</dbReference>
<proteinExistence type="inferred from homology"/>
<protein>
    <submittedName>
        <fullName evidence="4">Dorsalization-associated protein (Axin interaction partner and dorsalization antagonist)</fullName>
    </submittedName>
</protein>
<dbReference type="Pfam" id="PF14186">
    <property type="entry name" value="Aida_C2"/>
    <property type="match status" value="1"/>
</dbReference>
<dbReference type="PROSITE" id="PS51911">
    <property type="entry name" value="C2_AIDA"/>
    <property type="match status" value="1"/>
</dbReference>
<dbReference type="InterPro" id="IPR036818">
    <property type="entry name" value="AIDA_N_sf"/>
</dbReference>
<dbReference type="InterPro" id="IPR025939">
    <property type="entry name" value="Aida_C"/>
</dbReference>
<evidence type="ECO:0000256" key="1">
    <source>
        <dbReference type="ARBA" id="ARBA00007205"/>
    </source>
</evidence>
<comment type="similarity">
    <text evidence="1">Belongs to the AIDA family.</text>
</comment>
<sequence>MQCSGAEGGGVARPAMAMSEKEQLRLSWMTQFNKAQQHDSWGQVVEAQEDYQSMASQIAAKQGLPFITSKEKDILHRLALCLGARAQALRTLHENITVTDMKCLQPIFEALFTGAEPDVFPVDASKYQFAASMVKPSTEGEIICADAEDETSTDWHQRQAVLRTVRGTVVCFRIEKIGLKDAQDYIDPFMTVLVADSRANILDSRDTNFACERRATHVMFTQQVYLNVSLEDMERSGAAIFFEFKHYKPKKKKISTRCWCFMELAELKRDEEVVLEIYHKPTDLKKKKLNLHSEKPLYLHLFATFISN</sequence>
<dbReference type="Gene3D" id="1.20.120.360">
    <property type="entry name" value="Axin interactor, dorsalization-associated protein, N-terminal domain"/>
    <property type="match status" value="1"/>
</dbReference>
<gene>
    <name evidence="4" type="ORF">SCF082_LOCUS8443</name>
</gene>
<dbReference type="SUPFAM" id="SSF109779">
    <property type="entry name" value="Domain from hypothetical 2610208m17rik protein"/>
    <property type="match status" value="1"/>
</dbReference>
<dbReference type="EMBL" id="CAXAMM010004825">
    <property type="protein sequence ID" value="CAK9005081.1"/>
    <property type="molecule type" value="Genomic_DNA"/>
</dbReference>
<accession>A0ABP0IST0</accession>
<dbReference type="Gene3D" id="2.60.40.150">
    <property type="entry name" value="C2 domain"/>
    <property type="match status" value="1"/>
</dbReference>
<name>A0ABP0IST0_9DINO</name>
<dbReference type="PANTHER" id="PTHR28654">
    <property type="entry name" value="AXIN INTERACTOR, DORSALIZATION-ASSOCIATED PROTEIN"/>
    <property type="match status" value="1"/>
</dbReference>
<evidence type="ECO:0000313" key="5">
    <source>
        <dbReference type="Proteomes" id="UP001642464"/>
    </source>
</evidence>